<feature type="transmembrane region" description="Helical" evidence="2">
    <location>
        <begin position="486"/>
        <end position="508"/>
    </location>
</feature>
<dbReference type="Gene3D" id="3.40.390.10">
    <property type="entry name" value="Collagenase (Catalytic Domain)"/>
    <property type="match status" value="1"/>
</dbReference>
<keyword evidence="2" id="KW-0472">Membrane</keyword>
<organism evidence="4 5">
    <name type="scientific">Prymnesium parvum</name>
    <name type="common">Toxic golden alga</name>
    <dbReference type="NCBI Taxonomy" id="97485"/>
    <lineage>
        <taxon>Eukaryota</taxon>
        <taxon>Haptista</taxon>
        <taxon>Haptophyta</taxon>
        <taxon>Prymnesiophyceae</taxon>
        <taxon>Prymnesiales</taxon>
        <taxon>Prymnesiaceae</taxon>
        <taxon>Prymnesium</taxon>
    </lineage>
</organism>
<evidence type="ECO:0000313" key="4">
    <source>
        <dbReference type="EMBL" id="KAL1530666.1"/>
    </source>
</evidence>
<feature type="region of interest" description="Disordered" evidence="1">
    <location>
        <begin position="573"/>
        <end position="593"/>
    </location>
</feature>
<feature type="transmembrane region" description="Helical" evidence="2">
    <location>
        <begin position="253"/>
        <end position="273"/>
    </location>
</feature>
<keyword evidence="5" id="KW-1185">Reference proteome</keyword>
<sequence>MAYLLLLAAPHLGWTTLHQSAYGAAYRDIAASLASAYVNGSVLELNPLLTLGRLWHMPVDSTDTKGLGGALTYAWDPLLCPLLKPRFREDLFFYNLVTCDDIQQAMSRAFHAWSNNNRHISFLDVTDECLRVYGEVTEACPLAEIFVTYVELQDALTALSKASGDVTETGQPVALATSKAAYASSFRMTNGVLLPGPRSTGSNLQQFIELTHVKIQFGVTAPLCWYLDSSFCSGFHTMKRYSSPSNVRMATRLIVFVIFSLAAISLLFRFRVFGSCHRMNKRKHKTGQKNVSCSCRKRFYYIYEEAATWSVIALTLQIICLIVPPAVQFLIFEPCFDCYDFEGAAVHEIGHALGIGHPNTVREEVDTILFNAFGQRGDNVYNARMANGTGYDSITCRTPWSDVYNNTPPDAVIDEIGCNRGYNDEVISGCVGIRDSVMEAFTQNNPSVCLSRDDLEAVQTMYPDCELTVITPVCYHVNLNLGFVRISVYVLVPLILVLGIVILMQAIIQHHNREELLEHKAEIKDRRKQAVKHKFQIGIAAFAAAGQEQSKAREQFAMKNKGKSSRFFRKAHHEENNPDAQSGAGAVSSHDALHSDHAQNDVVAYA</sequence>
<dbReference type="EMBL" id="JBGBPQ010000001">
    <property type="protein sequence ID" value="KAL1530666.1"/>
    <property type="molecule type" value="Genomic_DNA"/>
</dbReference>
<keyword evidence="2" id="KW-0812">Transmembrane</keyword>
<keyword evidence="2" id="KW-1133">Transmembrane helix</keyword>
<gene>
    <name evidence="4" type="ORF">AB1Y20_001566</name>
</gene>
<dbReference type="GO" id="GO:0008237">
    <property type="term" value="F:metallopeptidase activity"/>
    <property type="evidence" value="ECO:0007669"/>
    <property type="project" value="InterPro"/>
</dbReference>
<comment type="caution">
    <text evidence="4">The sequence shown here is derived from an EMBL/GenBank/DDBJ whole genome shotgun (WGS) entry which is preliminary data.</text>
</comment>
<feature type="transmembrane region" description="Helical" evidence="2">
    <location>
        <begin position="306"/>
        <end position="327"/>
    </location>
</feature>
<dbReference type="InterPro" id="IPR024079">
    <property type="entry name" value="MetalloPept_cat_dom_sf"/>
</dbReference>
<protein>
    <recommendedName>
        <fullName evidence="6">Metalloendopeptidase</fullName>
    </recommendedName>
</protein>
<dbReference type="SUPFAM" id="SSF55486">
    <property type="entry name" value="Metalloproteases ('zincins'), catalytic domain"/>
    <property type="match status" value="2"/>
</dbReference>
<name>A0AB34KCD8_PRYPA</name>
<keyword evidence="3" id="KW-0732">Signal</keyword>
<dbReference type="AlphaFoldDB" id="A0AB34KCD8"/>
<evidence type="ECO:0000256" key="2">
    <source>
        <dbReference type="SAM" id="Phobius"/>
    </source>
</evidence>
<evidence type="ECO:0000256" key="3">
    <source>
        <dbReference type="SAM" id="SignalP"/>
    </source>
</evidence>
<reference evidence="4 5" key="1">
    <citation type="journal article" date="2024" name="Science">
        <title>Giant polyketide synthase enzymes in the biosynthesis of giant marine polyether toxins.</title>
        <authorList>
            <person name="Fallon T.R."/>
            <person name="Shende V.V."/>
            <person name="Wierzbicki I.H."/>
            <person name="Pendleton A.L."/>
            <person name="Watervoot N.F."/>
            <person name="Auber R.P."/>
            <person name="Gonzalez D.J."/>
            <person name="Wisecaver J.H."/>
            <person name="Moore B.S."/>
        </authorList>
    </citation>
    <scope>NUCLEOTIDE SEQUENCE [LARGE SCALE GENOMIC DNA]</scope>
    <source>
        <strain evidence="4 5">12B1</strain>
    </source>
</reference>
<feature type="signal peptide" evidence="3">
    <location>
        <begin position="1"/>
        <end position="15"/>
    </location>
</feature>
<evidence type="ECO:0000313" key="5">
    <source>
        <dbReference type="Proteomes" id="UP001515480"/>
    </source>
</evidence>
<dbReference type="Proteomes" id="UP001515480">
    <property type="component" value="Unassembled WGS sequence"/>
</dbReference>
<evidence type="ECO:0008006" key="6">
    <source>
        <dbReference type="Google" id="ProtNLM"/>
    </source>
</evidence>
<accession>A0AB34KCD8</accession>
<proteinExistence type="predicted"/>
<evidence type="ECO:0000256" key="1">
    <source>
        <dbReference type="SAM" id="MobiDB-lite"/>
    </source>
</evidence>
<feature type="chain" id="PRO_5044240675" description="Metalloendopeptidase" evidence="3">
    <location>
        <begin position="16"/>
        <end position="606"/>
    </location>
</feature>